<sequence length="270" mass="29932">MTPPRWMWWLCCLLLWTACAGPEVRRPRSYSQIAVDSATAGCLRNPACASQVGQDAILPWLSRAAARAGQAAAMMRLWDAAEVARVERVLVECAKQANFDVNERLLGPAGRTSPAVCREKVVDANGREVTRAMQLGEAKHAAALECVQRALGATDAGRFSLEPRYLRDAKTGRTRWLDPKEVAQWLRDGLFHLLTGSIAPDVVLHALGNPLKVQRVYDFKFPCPVSNIPRWDPYPDGHPFAPKEQGEIYQQMLKSETTPQLVSPNFGVTE</sequence>
<reference evidence="2" key="2">
    <citation type="submission" date="2012-03" db="EMBL/GenBank/DDBJ databases">
        <title>Genome sequence of the fruiting myxobacterium Corallococcus coralloides DSM 2259.</title>
        <authorList>
            <person name="Huntley S."/>
            <person name="Zhang Y."/>
            <person name="Treuner-Lange A."/>
            <person name="Sensen C.W."/>
            <person name="Sogaard-Andersen L."/>
        </authorList>
    </citation>
    <scope>NUCLEOTIDE SEQUENCE [LARGE SCALE GENOMIC DNA]</scope>
    <source>
        <strain evidence="2">ATCC 25202 / DSM 2259 / NBRC 100086 / M2</strain>
    </source>
</reference>
<evidence type="ECO:0008006" key="3">
    <source>
        <dbReference type="Google" id="ProtNLM"/>
    </source>
</evidence>
<dbReference type="AlphaFoldDB" id="H8MFW4"/>
<dbReference type="RefSeq" id="WP_014399827.1">
    <property type="nucleotide sequence ID" value="NC_017030.1"/>
</dbReference>
<dbReference type="KEGG" id="ccx:COCOR_07044"/>
<protein>
    <recommendedName>
        <fullName evidence="3">Lipoprotein</fullName>
    </recommendedName>
</protein>
<organism evidence="1 2">
    <name type="scientific">Corallococcus coralloides (strain ATCC 25202 / DSM 2259 / NBRC 100086 / M2)</name>
    <name type="common">Myxococcus coralloides</name>
    <dbReference type="NCBI Taxonomy" id="1144275"/>
    <lineage>
        <taxon>Bacteria</taxon>
        <taxon>Pseudomonadati</taxon>
        <taxon>Myxococcota</taxon>
        <taxon>Myxococcia</taxon>
        <taxon>Myxococcales</taxon>
        <taxon>Cystobacterineae</taxon>
        <taxon>Myxococcaceae</taxon>
        <taxon>Corallococcus</taxon>
    </lineage>
</organism>
<dbReference type="EMBL" id="CP003389">
    <property type="protein sequence ID" value="AFE07291.1"/>
    <property type="molecule type" value="Genomic_DNA"/>
</dbReference>
<dbReference type="InParanoid" id="H8MFW4"/>
<proteinExistence type="predicted"/>
<evidence type="ECO:0000313" key="1">
    <source>
        <dbReference type="EMBL" id="AFE07291.1"/>
    </source>
</evidence>
<dbReference type="STRING" id="1144275.COCOR_07044"/>
<dbReference type="HOGENOM" id="CLU_088586_0_0_7"/>
<name>H8MFW4_CORCM</name>
<evidence type="ECO:0000313" key="2">
    <source>
        <dbReference type="Proteomes" id="UP000007587"/>
    </source>
</evidence>
<gene>
    <name evidence="1" type="ordered locus">COCOR_07044</name>
</gene>
<dbReference type="OrthoDB" id="5497106at2"/>
<accession>H8MFW4</accession>
<reference evidence="1 2" key="1">
    <citation type="journal article" date="2012" name="J. Bacteriol.">
        <title>Complete Genome Sequence of the Fruiting Myxobacterium Corallococcus coralloides DSM 2259.</title>
        <authorList>
            <person name="Huntley S."/>
            <person name="Zhang Y."/>
            <person name="Treuner-Lange A."/>
            <person name="Kneip S."/>
            <person name="Sensen C.W."/>
            <person name="Sogaard-Andersen L."/>
        </authorList>
    </citation>
    <scope>NUCLEOTIDE SEQUENCE [LARGE SCALE GENOMIC DNA]</scope>
    <source>
        <strain evidence="2">ATCC 25202 / DSM 2259 / NBRC 100086 / M2</strain>
    </source>
</reference>
<dbReference type="PROSITE" id="PS51257">
    <property type="entry name" value="PROKAR_LIPOPROTEIN"/>
    <property type="match status" value="1"/>
</dbReference>
<keyword evidence="2" id="KW-1185">Reference proteome</keyword>
<dbReference type="Proteomes" id="UP000007587">
    <property type="component" value="Chromosome"/>
</dbReference>